<keyword evidence="1" id="KW-0175">Coiled coil</keyword>
<dbReference type="PANTHER" id="PTHR31762">
    <property type="entry name" value="FAS-BINDING FACTOR-LIKE PROTEIN"/>
    <property type="match status" value="1"/>
</dbReference>
<reference evidence="3" key="1">
    <citation type="journal article" date="2000" name="DNA Res.">
        <title>Structural analysis of Arabidopsis thaliana chromosome 5. X. Sequence features of the regions of 3,076,755 bp covered by sixty P1 and TAC clones.</title>
        <authorList>
            <person name="Sato S."/>
            <person name="Nakamura Y."/>
            <person name="Kaneko T."/>
            <person name="Katoh T."/>
            <person name="Asamizu E."/>
            <person name="Kotani H."/>
            <person name="Tabata S."/>
        </authorList>
    </citation>
    <scope>NUCLEOTIDE SEQUENCE [LARGE SCALE GENOMIC DNA]</scope>
</reference>
<feature type="coiled-coil region" evidence="1">
    <location>
        <begin position="181"/>
        <end position="232"/>
    </location>
</feature>
<feature type="compositionally biased region" description="Polar residues" evidence="2">
    <location>
        <begin position="112"/>
        <end position="138"/>
    </location>
</feature>
<evidence type="ECO:0000313" key="3">
    <source>
        <dbReference type="EMBL" id="BAA97231.1"/>
    </source>
</evidence>
<dbReference type="PANTHER" id="PTHR31762:SF16">
    <property type="entry name" value="COILED-COIL PROTEIN"/>
    <property type="match status" value="1"/>
</dbReference>
<feature type="region of interest" description="Disordered" evidence="2">
    <location>
        <begin position="1"/>
        <end position="48"/>
    </location>
</feature>
<accession>Q9LSZ6</accession>
<organism evidence="3">
    <name type="scientific">Arabidopsis thaliana</name>
    <name type="common">Mouse-ear cress</name>
    <dbReference type="NCBI Taxonomy" id="3702"/>
    <lineage>
        <taxon>Eukaryota</taxon>
        <taxon>Viridiplantae</taxon>
        <taxon>Streptophyta</taxon>
        <taxon>Embryophyta</taxon>
        <taxon>Tracheophyta</taxon>
        <taxon>Spermatophyta</taxon>
        <taxon>Magnoliopsida</taxon>
        <taxon>eudicotyledons</taxon>
        <taxon>Gunneridae</taxon>
        <taxon>Pentapetalae</taxon>
        <taxon>rosids</taxon>
        <taxon>malvids</taxon>
        <taxon>Brassicales</taxon>
        <taxon>Brassicaceae</taxon>
        <taxon>Camelineae</taxon>
        <taxon>Arabidopsis</taxon>
    </lineage>
</organism>
<feature type="coiled-coil region" evidence="1">
    <location>
        <begin position="268"/>
        <end position="327"/>
    </location>
</feature>
<sequence>MDLRRPSSPVYGRQWSRSSNGTESRSPSMSPAHRNQIGGVGGLSTVKRTQNVATKAAAQRLAKVMALQNKDNEEDDDDDDHEFKFAPPSSGPINGSFARRNRSHSPAIGRNITEQVTSVRSSSTGRPSTFSRSSTPNASPLWMPPKASLKPPVIIPPIDHSFKDRDQRYFGDVPRLVNSRDKGYQREASALRDEVDMLQEENEIVLEKLHRAEEMREAAEARARELEKQNDMRVGASIFSKIHLSLFFSCPKKVASLGEGVSLEAKLLSRKEAALRQREAALKAANEKKDGKKEEVVSLRSEIQILKDEAETAAECLQEAESEAKALRIMTQRMVLTQDEMKRTPSLVRQDSKGHGELSFVESYGKRRESKHAQYIISAVKLDEILTMLSHFSNAEIKEGEQEDVAFKQAWLMYFWGRAKLHSVEEDIADERFQFWTSRSEGKSPTSQDAVDVERGLLELRKLGVEQQLWEACRKETDQLLPSSSPTSTLSNHNLDS</sequence>
<reference key="2">
    <citation type="journal article" date="2000" name="Nature">
        <title>Sequence and analysis of chromosome 5 of the plant Arabidopsis thaliana.</title>
        <authorList>
            <consortium name="Kazusa DNA Research Institute"/>
            <consortium name="Cold Spring Harbor and Washington University in St Louis Sequencing Consortium"/>
            <consortium name="European Union Arabidopsis Genome Sequencing Consortium"/>
            <person name="Tabata S."/>
            <person name="Kaneko T."/>
            <person name="Nakamura Y."/>
            <person name="Kotani H."/>
            <person name="Kato T."/>
            <person name="Asamizu E."/>
            <person name="Miyajima N."/>
            <person name="Sasamoto S."/>
            <person name="Kimura T."/>
            <person name="Hosouchi T."/>
            <person name="Kawashima K."/>
            <person name="Kohara M."/>
            <person name="Matsumoto M."/>
            <person name="Matsuno A."/>
            <person name="Muraki A."/>
            <person name="Nakayama S."/>
            <person name="Nakazaki N."/>
            <person name="Naruo K."/>
            <person name="Okumura S."/>
            <person name="Shinpo S."/>
            <person name="Takeuchi C."/>
            <person name="Wada T."/>
            <person name="Watanabe A."/>
            <person name="Yamada M."/>
            <person name="Yasuda M."/>
            <person name="Sato S."/>
            <person name="de la Bastide M."/>
            <person name="Huang E."/>
            <person name="Spiegel L."/>
            <person name="Gnoj L."/>
            <person name="O'Shaughnessy A."/>
            <person name="Preston R."/>
            <person name="Habermann K."/>
            <person name="Murray J."/>
            <person name="Johnson D."/>
            <person name="Rohlfing T."/>
            <person name="Nelson J."/>
            <person name="Stoneking T."/>
            <person name="Pepin K."/>
            <person name="Spieth J."/>
            <person name="Sekhon M."/>
            <person name="Armstrong J."/>
            <person name="Becker M."/>
            <person name="Belter E."/>
            <person name="Cordum H."/>
            <person name="Cordes M."/>
            <person name="Courtney L."/>
            <person name="Courtney W."/>
            <person name="Dante M."/>
            <person name="Du H."/>
            <person name="Edwards J."/>
            <person name="Fryman J."/>
            <person name="Haakensen B."/>
            <person name="Lamar E."/>
            <person name="Latreille P."/>
            <person name="Leonard S."/>
            <person name="Meyer R."/>
            <person name="Mulvaney E."/>
            <person name="Ozersky P."/>
            <person name="Riley A."/>
            <person name="Strowmatt C."/>
            <person name="Wagner-McPherson C."/>
            <person name="Wollam A."/>
            <person name="Yoakum M."/>
            <person name="Bell M."/>
            <person name="Dedhia N."/>
            <person name="Parnell L."/>
            <person name="Shah R."/>
            <person name="Rodriguez M."/>
            <person name="See L.H."/>
            <person name="Vil D."/>
            <person name="Baker J."/>
            <person name="Kirchoff K."/>
            <person name="Toth K."/>
            <person name="King L."/>
            <person name="Bahret A."/>
            <person name="Miller B."/>
            <person name="Marra M."/>
            <person name="Martienssen R."/>
            <person name="McCombie W.R."/>
            <person name="Wilson R.K."/>
            <person name="Murphy G."/>
            <person name="Bancroft I."/>
            <person name="Volckaert G."/>
            <person name="Wambutt R."/>
            <person name="Dusterhoft A."/>
            <person name="Stiekema W."/>
            <person name="Pohl T."/>
            <person name="Entian K.D."/>
            <person name="Terryn N."/>
            <person name="Hartley N."/>
            <person name="Bent E."/>
            <person name="Johnson S."/>
            <person name="Langham S.A."/>
            <person name="McCullagh B."/>
            <person name="Robben J."/>
            <person name="Grymonprez B."/>
            <person name="Zimmermann W."/>
            <person name="Ramsperger U."/>
            <person name="Wedler H."/>
            <person name="Balke K."/>
            <person name="Wedler E."/>
            <person name="Peters S."/>
            <person name="van Staveren M."/>
            <person name="Dirkse W."/>
            <person name="Mooijman P."/>
            <person name="Lankhorst R.K."/>
            <person name="Weitzenegger T."/>
            <person name="Bothe G."/>
            <person name="Rose M."/>
            <person name="Hauf J."/>
            <person name="Berneiser S."/>
            <person name="Hempel S."/>
            <person name="Feldpausch M."/>
            <person name="Lamberth S."/>
            <person name="Villarroel R."/>
            <person name="Gielen J."/>
            <person name="Ardiles W."/>
            <person name="Bents O."/>
            <person name="Lemcke K."/>
            <person name="Kolesov G."/>
            <person name="Mayer K."/>
            <person name="Rudd S."/>
            <person name="Schoof H."/>
            <person name="Schueller C."/>
            <person name="Zaccaria P."/>
            <person name="Mewes H.W."/>
            <person name="Bevan M."/>
            <person name="Fransz P."/>
        </authorList>
    </citation>
    <scope>NUCLEOTIDE SEQUENCE [LARGE SCALE GENOMIC DNA]</scope>
    <source>
        <strain>cv. Columbia</strain>
    </source>
</reference>
<name>Q9LSZ6_ARATH</name>
<evidence type="ECO:0000256" key="2">
    <source>
        <dbReference type="SAM" id="MobiDB-lite"/>
    </source>
</evidence>
<proteinExistence type="predicted"/>
<evidence type="ECO:0000256" key="1">
    <source>
        <dbReference type="SAM" id="Coils"/>
    </source>
</evidence>
<protein>
    <submittedName>
        <fullName evidence="3">Emb|CAB87914.1</fullName>
    </submittedName>
</protein>
<dbReference type="AlphaFoldDB" id="Q9LSZ6"/>
<dbReference type="ExpressionAtlas" id="Q9LSZ6">
    <property type="expression patterns" value="baseline and differential"/>
</dbReference>
<feature type="compositionally biased region" description="Polar residues" evidence="2">
    <location>
        <begin position="15"/>
        <end position="29"/>
    </location>
</feature>
<dbReference type="InterPro" id="IPR040321">
    <property type="entry name" value="SCD2-like"/>
</dbReference>
<dbReference type="EMBL" id="AB025633">
    <property type="protein sequence ID" value="BAA97231.1"/>
    <property type="molecule type" value="Genomic_DNA"/>
</dbReference>
<feature type="region of interest" description="Disordered" evidence="2">
    <location>
        <begin position="64"/>
        <end position="145"/>
    </location>
</feature>
<feature type="compositionally biased region" description="Low complexity" evidence="2">
    <location>
        <begin position="480"/>
        <end position="491"/>
    </location>
</feature>
<dbReference type="GO" id="GO:0000911">
    <property type="term" value="P:cytokinesis by cell plate formation"/>
    <property type="evidence" value="ECO:0007669"/>
    <property type="project" value="InterPro"/>
</dbReference>
<feature type="region of interest" description="Disordered" evidence="2">
    <location>
        <begin position="478"/>
        <end position="497"/>
    </location>
</feature>